<reference evidence="1" key="1">
    <citation type="submission" date="2023-04" db="EMBL/GenBank/DDBJ databases">
        <title>A chromosome-level genome assembly of the parasitoid wasp Eretmocerus hayati.</title>
        <authorList>
            <person name="Zhong Y."/>
            <person name="Liu S."/>
            <person name="Liu Y."/>
        </authorList>
    </citation>
    <scope>NUCLEOTIDE SEQUENCE</scope>
    <source>
        <strain evidence="1">ZJU_SS_LIU_2023</strain>
    </source>
</reference>
<sequence length="107" mass="12601">MRCGYRNEYVTVNECYEMCTNLQRIRGVNENPMSTCIAYSRCKCEEPADGDNFIFVNLDTLEAQYDNELQEFSARHVRLWIELHDQVPEVWDHMGNVGVMVQLMQMN</sequence>
<protein>
    <submittedName>
        <fullName evidence="1">Uncharacterized protein</fullName>
    </submittedName>
</protein>
<keyword evidence="2" id="KW-1185">Reference proteome</keyword>
<name>A0ACC2NS99_9HYME</name>
<evidence type="ECO:0000313" key="2">
    <source>
        <dbReference type="Proteomes" id="UP001239111"/>
    </source>
</evidence>
<evidence type="ECO:0000313" key="1">
    <source>
        <dbReference type="EMBL" id="KAJ8673964.1"/>
    </source>
</evidence>
<dbReference type="EMBL" id="CM056743">
    <property type="protein sequence ID" value="KAJ8673964.1"/>
    <property type="molecule type" value="Genomic_DNA"/>
</dbReference>
<comment type="caution">
    <text evidence="1">The sequence shown here is derived from an EMBL/GenBank/DDBJ whole genome shotgun (WGS) entry which is preliminary data.</text>
</comment>
<accession>A0ACC2NS99</accession>
<organism evidence="1 2">
    <name type="scientific">Eretmocerus hayati</name>
    <dbReference type="NCBI Taxonomy" id="131215"/>
    <lineage>
        <taxon>Eukaryota</taxon>
        <taxon>Metazoa</taxon>
        <taxon>Ecdysozoa</taxon>
        <taxon>Arthropoda</taxon>
        <taxon>Hexapoda</taxon>
        <taxon>Insecta</taxon>
        <taxon>Pterygota</taxon>
        <taxon>Neoptera</taxon>
        <taxon>Endopterygota</taxon>
        <taxon>Hymenoptera</taxon>
        <taxon>Apocrita</taxon>
        <taxon>Proctotrupomorpha</taxon>
        <taxon>Chalcidoidea</taxon>
        <taxon>Aphelinidae</taxon>
        <taxon>Aphelininae</taxon>
        <taxon>Eretmocerus</taxon>
    </lineage>
</organism>
<gene>
    <name evidence="1" type="ORF">QAD02_005226</name>
</gene>
<dbReference type="Proteomes" id="UP001239111">
    <property type="component" value="Chromosome 3"/>
</dbReference>
<proteinExistence type="predicted"/>